<proteinExistence type="predicted"/>
<evidence type="ECO:0000313" key="1">
    <source>
        <dbReference type="EMBL" id="MDQ0254858.1"/>
    </source>
</evidence>
<organism evidence="1 2">
    <name type="scientific">Evansella vedderi</name>
    <dbReference type="NCBI Taxonomy" id="38282"/>
    <lineage>
        <taxon>Bacteria</taxon>
        <taxon>Bacillati</taxon>
        <taxon>Bacillota</taxon>
        <taxon>Bacilli</taxon>
        <taxon>Bacillales</taxon>
        <taxon>Bacillaceae</taxon>
        <taxon>Evansella</taxon>
    </lineage>
</organism>
<keyword evidence="2" id="KW-1185">Reference proteome</keyword>
<name>A0ABT9ZWI6_9BACI</name>
<accession>A0ABT9ZWI6</accession>
<gene>
    <name evidence="1" type="ORF">J2S74_002237</name>
</gene>
<reference evidence="1 2" key="1">
    <citation type="submission" date="2023-07" db="EMBL/GenBank/DDBJ databases">
        <title>Genomic Encyclopedia of Type Strains, Phase IV (KMG-IV): sequencing the most valuable type-strain genomes for metagenomic binning, comparative biology and taxonomic classification.</title>
        <authorList>
            <person name="Goeker M."/>
        </authorList>
    </citation>
    <scope>NUCLEOTIDE SEQUENCE [LARGE SCALE GENOMIC DNA]</scope>
    <source>
        <strain evidence="1 2">DSM 9768</strain>
    </source>
</reference>
<evidence type="ECO:0000313" key="2">
    <source>
        <dbReference type="Proteomes" id="UP001230005"/>
    </source>
</evidence>
<sequence>MTKRENSPAYYDGSGLNNGKVIGINSKKDYIFKPDRVSIDLKFPCFPYVIEAK</sequence>
<protein>
    <submittedName>
        <fullName evidence="1">Uncharacterized protein</fullName>
    </submittedName>
</protein>
<comment type="caution">
    <text evidence="1">The sequence shown here is derived from an EMBL/GenBank/DDBJ whole genome shotgun (WGS) entry which is preliminary data.</text>
</comment>
<dbReference type="RefSeq" id="WP_307325377.1">
    <property type="nucleotide sequence ID" value="NZ_JAUSUG010000007.1"/>
</dbReference>
<dbReference type="EMBL" id="JAUSUG010000007">
    <property type="protein sequence ID" value="MDQ0254858.1"/>
    <property type="molecule type" value="Genomic_DNA"/>
</dbReference>
<dbReference type="Proteomes" id="UP001230005">
    <property type="component" value="Unassembled WGS sequence"/>
</dbReference>